<feature type="region of interest" description="Disordered" evidence="2">
    <location>
        <begin position="350"/>
        <end position="389"/>
    </location>
</feature>
<name>A0A6A3D6P6_HIBSY</name>
<comment type="caution">
    <text evidence="6">The sequence shown here is derived from an EMBL/GenBank/DDBJ whole genome shotgun (WGS) entry which is preliminary data.</text>
</comment>
<feature type="domain" description="Retrovirus-related Pol polyprotein from transposon TNT 1-94-like beta-barrel" evidence="5">
    <location>
        <begin position="147"/>
        <end position="227"/>
    </location>
</feature>
<dbReference type="EMBL" id="VEPZ02000039">
    <property type="protein sequence ID" value="KAE8735061.1"/>
    <property type="molecule type" value="Genomic_DNA"/>
</dbReference>
<reference evidence="6" key="1">
    <citation type="submission" date="2019-09" db="EMBL/GenBank/DDBJ databases">
        <title>Draft genome information of white flower Hibiscus syriacus.</title>
        <authorList>
            <person name="Kim Y.-M."/>
        </authorList>
    </citation>
    <scope>NUCLEOTIDE SEQUENCE [LARGE SCALE GENOMIC DNA]</scope>
    <source>
        <strain evidence="6">YM2019G1</strain>
    </source>
</reference>
<evidence type="ECO:0000256" key="2">
    <source>
        <dbReference type="SAM" id="MobiDB-lite"/>
    </source>
</evidence>
<dbReference type="CDD" id="cd09272">
    <property type="entry name" value="RNase_HI_RT_Ty1"/>
    <property type="match status" value="1"/>
</dbReference>
<evidence type="ECO:0000313" key="7">
    <source>
        <dbReference type="Proteomes" id="UP000436088"/>
    </source>
</evidence>
<dbReference type="Pfam" id="PF07727">
    <property type="entry name" value="RVT_2"/>
    <property type="match status" value="2"/>
</dbReference>
<dbReference type="Pfam" id="PF22936">
    <property type="entry name" value="Pol_BBD"/>
    <property type="match status" value="1"/>
</dbReference>
<gene>
    <name evidence="6" type="ORF">F3Y22_tig00000477pilonHSYRG00233</name>
</gene>
<sequence length="913" mass="103196">MQDDHDLAQHVNVFNQNVSDLARLNVKIEDEDKEMIMLCSLPPSYEHMVTTLTYGKETIKVEEITTALLAHNKMKQNVGERSQADRLYVKGNRDRGQKPEKAGSGKRNFKSKSGDKKTIHCYKCKEAGHMNEGDMLSISMTQLTDAWILDSGCSYHITPNREWFSTYILVKSGSVYLGDYRCCNIVGIGDVRIKMYDGSIRTLCGVRHIPYLKKNLISLGTLHKNGFIPKVDEDRETIRIVKGALTVKKGKMTAGNIYILLGSTVVGGVHSVESCDNTTKLWHMRLAHLSERGMVELHKRNLLHGVKSCNLNFCKYYVLGKQTKVHFKTVKHTTEGILDYVHSDVWGPSTTSSLGGSRSPRASLAGKVAEEFPVEKTETSQPTSGGSATVDLQDYSLARDRSGNDKWMATMVEEMKSLNHNCTWELVRLPEGKKSIGCKWVYKKKPAVTEKEGEKFKARLIAKGFHNRKELIMMKFFLLWSDTLQSEQYLHCHDDGSFIFWLLYVDDMLIAAKNMDDVIGLKTLLSQEFDMKDLSVAKKILGMEICRDRDSRKLWLSQQGYVKKMLERFTMSSAKPVSTPLANHFKLSSEQCPKTDKEDEDMEKVLYSNVVGFLMSAMVCTHPDFAHAVSQVCKNMSKLGKQHWEATKWIFRYLKGTVGHGIGFGSHRDNPLVVGYMDSYYAGDLDNKRSTTGYVFTLATEAAKEALWLTGLVKDLGVQQGGVQLLCDNQITIHLAKNQIYHARTKHIDVRFHKIKEFVASGEILFQKLTVPQIKDDMEKTLQWFIPIATNTTKAHHGFGWVGEWANIGSEMSCKTAGQTDLLRIETLHHAYKEKTEACILYMVVRLHHLVTQVRASNGGIRCLVKSPIRSPNQKTNQLSTQKQSTSSMLIVEDQEMLQDVSKRKKSPGISKS</sequence>
<dbReference type="InterPro" id="IPR054722">
    <property type="entry name" value="PolX-like_BBD"/>
</dbReference>
<evidence type="ECO:0000259" key="3">
    <source>
        <dbReference type="Pfam" id="PF07727"/>
    </source>
</evidence>
<organism evidence="6 7">
    <name type="scientific">Hibiscus syriacus</name>
    <name type="common">Rose of Sharon</name>
    <dbReference type="NCBI Taxonomy" id="106335"/>
    <lineage>
        <taxon>Eukaryota</taxon>
        <taxon>Viridiplantae</taxon>
        <taxon>Streptophyta</taxon>
        <taxon>Embryophyta</taxon>
        <taxon>Tracheophyta</taxon>
        <taxon>Spermatophyta</taxon>
        <taxon>Magnoliopsida</taxon>
        <taxon>eudicotyledons</taxon>
        <taxon>Gunneridae</taxon>
        <taxon>Pentapetalae</taxon>
        <taxon>rosids</taxon>
        <taxon>malvids</taxon>
        <taxon>Malvales</taxon>
        <taxon>Malvaceae</taxon>
        <taxon>Malvoideae</taxon>
        <taxon>Hibiscus</taxon>
    </lineage>
</organism>
<feature type="compositionally biased region" description="Basic and acidic residues" evidence="2">
    <location>
        <begin position="368"/>
        <end position="378"/>
    </location>
</feature>
<protein>
    <recommendedName>
        <fullName evidence="8">Reverse transcriptase Ty1/copia-type domain-containing protein</fullName>
    </recommendedName>
</protein>
<dbReference type="GO" id="GO:0045927">
    <property type="term" value="P:positive regulation of growth"/>
    <property type="evidence" value="ECO:0007669"/>
    <property type="project" value="InterPro"/>
</dbReference>
<dbReference type="PANTHER" id="PTHR31730:SF32">
    <property type="entry name" value="PROTEIN PSK SIMULATOR 1"/>
    <property type="match status" value="1"/>
</dbReference>
<keyword evidence="1" id="KW-0064">Aspartyl protease</keyword>
<dbReference type="Proteomes" id="UP000436088">
    <property type="component" value="Unassembled WGS sequence"/>
</dbReference>
<feature type="region of interest" description="Disordered" evidence="2">
    <location>
        <begin position="79"/>
        <end position="114"/>
    </location>
</feature>
<keyword evidence="7" id="KW-1185">Reference proteome</keyword>
<evidence type="ECO:0000313" key="6">
    <source>
        <dbReference type="EMBL" id="KAE8735061.1"/>
    </source>
</evidence>
<evidence type="ECO:0000259" key="4">
    <source>
        <dbReference type="Pfam" id="PF13976"/>
    </source>
</evidence>
<dbReference type="GO" id="GO:0004190">
    <property type="term" value="F:aspartic-type endopeptidase activity"/>
    <property type="evidence" value="ECO:0007669"/>
    <property type="project" value="UniProtKB-KW"/>
</dbReference>
<dbReference type="InterPro" id="IPR043502">
    <property type="entry name" value="DNA/RNA_pol_sf"/>
</dbReference>
<accession>A0A6A3D6P6</accession>
<dbReference type="InterPro" id="IPR045021">
    <property type="entry name" value="PSI1/2/3"/>
</dbReference>
<dbReference type="Pfam" id="PF13976">
    <property type="entry name" value="gag_pre-integrs"/>
    <property type="match status" value="1"/>
</dbReference>
<evidence type="ECO:0000256" key="1">
    <source>
        <dbReference type="ARBA" id="ARBA00022750"/>
    </source>
</evidence>
<dbReference type="Pfam" id="PF14223">
    <property type="entry name" value="Retrotran_gag_2"/>
    <property type="match status" value="1"/>
</dbReference>
<evidence type="ECO:0000259" key="5">
    <source>
        <dbReference type="Pfam" id="PF22936"/>
    </source>
</evidence>
<dbReference type="InterPro" id="IPR025724">
    <property type="entry name" value="GAG-pre-integrase_dom"/>
</dbReference>
<feature type="domain" description="Reverse transcriptase Ty1/copia-type" evidence="3">
    <location>
        <begin position="487"/>
        <end position="581"/>
    </location>
</feature>
<dbReference type="SUPFAM" id="SSF56672">
    <property type="entry name" value="DNA/RNA polymerases"/>
    <property type="match status" value="1"/>
</dbReference>
<dbReference type="InterPro" id="IPR013103">
    <property type="entry name" value="RVT_2"/>
</dbReference>
<keyword evidence="1" id="KW-0645">Protease</keyword>
<feature type="compositionally biased region" description="Basic and acidic residues" evidence="2">
    <location>
        <begin position="82"/>
        <end position="103"/>
    </location>
</feature>
<dbReference type="AlphaFoldDB" id="A0A6A3D6P6"/>
<dbReference type="PANTHER" id="PTHR31730">
    <property type="entry name" value="OS01G0873900 PROTEIN"/>
    <property type="match status" value="1"/>
</dbReference>
<feature type="domain" description="GAG-pre-integrase" evidence="4">
    <location>
        <begin position="256"/>
        <end position="322"/>
    </location>
</feature>
<feature type="domain" description="Reverse transcriptase Ty1/copia-type" evidence="3">
    <location>
        <begin position="422"/>
        <end position="469"/>
    </location>
</feature>
<proteinExistence type="predicted"/>
<keyword evidence="1" id="KW-0378">Hydrolase</keyword>
<evidence type="ECO:0008006" key="8">
    <source>
        <dbReference type="Google" id="ProtNLM"/>
    </source>
</evidence>